<evidence type="ECO:0000256" key="4">
    <source>
        <dbReference type="ARBA" id="ARBA00022989"/>
    </source>
</evidence>
<evidence type="ECO:0000313" key="8">
    <source>
        <dbReference type="EMBL" id="MBA9001890.1"/>
    </source>
</evidence>
<keyword evidence="5 6" id="KW-0472">Membrane</keyword>
<dbReference type="AlphaFoldDB" id="A0A7W3R722"/>
<evidence type="ECO:0000256" key="6">
    <source>
        <dbReference type="SAM" id="Phobius"/>
    </source>
</evidence>
<dbReference type="PANTHER" id="PTHR35007">
    <property type="entry name" value="INTEGRAL MEMBRANE PROTEIN-RELATED"/>
    <property type="match status" value="1"/>
</dbReference>
<dbReference type="RefSeq" id="WP_312880834.1">
    <property type="nucleotide sequence ID" value="NZ_JACJII010000001.1"/>
</dbReference>
<sequence length="249" mass="26160">MIVFEVAVAAGLAGLAVWVLFAPSLARRRLDSLAGGRRASPGGDALRWGRERFERLRARRGNEALWRASVIELCDGMAAELRAGRVPEAAFASAVAVLDPQVSGPVMTEWRRCQAGGTADVADPDIALERLAERPGAEGLRMLAACWRIGADKGGAFAPVIEGLVAALRDEEAQRQEIAAQLAGPRATARLLAVLPIVGLGMAAALGADPLAFLFGTVPGSVCLTLGIGLDALGLWWTHRLAQSAQAIR</sequence>
<proteinExistence type="predicted"/>
<evidence type="ECO:0000313" key="9">
    <source>
        <dbReference type="Proteomes" id="UP000539313"/>
    </source>
</evidence>
<dbReference type="Proteomes" id="UP000539313">
    <property type="component" value="Unassembled WGS sequence"/>
</dbReference>
<feature type="transmembrane region" description="Helical" evidence="6">
    <location>
        <begin position="6"/>
        <end position="26"/>
    </location>
</feature>
<comment type="caution">
    <text evidence="8">The sequence shown here is derived from an EMBL/GenBank/DDBJ whole genome shotgun (WGS) entry which is preliminary data.</text>
</comment>
<dbReference type="GO" id="GO:0005886">
    <property type="term" value="C:plasma membrane"/>
    <property type="evidence" value="ECO:0007669"/>
    <property type="project" value="UniProtKB-SubCell"/>
</dbReference>
<evidence type="ECO:0000256" key="3">
    <source>
        <dbReference type="ARBA" id="ARBA00022692"/>
    </source>
</evidence>
<feature type="transmembrane region" description="Helical" evidence="6">
    <location>
        <begin position="191"/>
        <end position="208"/>
    </location>
</feature>
<feature type="domain" description="Type II secretion system protein GspF" evidence="7">
    <location>
        <begin position="74"/>
        <end position="202"/>
    </location>
</feature>
<accession>A0A7W3R722</accession>
<dbReference type="PANTHER" id="PTHR35007:SF4">
    <property type="entry name" value="CONSERVED TRANSMEMBRANE PROTEIN-RELATED"/>
    <property type="match status" value="1"/>
</dbReference>
<feature type="transmembrane region" description="Helical" evidence="6">
    <location>
        <begin position="214"/>
        <end position="237"/>
    </location>
</feature>
<dbReference type="InterPro" id="IPR018076">
    <property type="entry name" value="T2SS_GspF_dom"/>
</dbReference>
<evidence type="ECO:0000256" key="1">
    <source>
        <dbReference type="ARBA" id="ARBA00004651"/>
    </source>
</evidence>
<name>A0A7W3R722_9ACTN</name>
<reference evidence="8 9" key="1">
    <citation type="submission" date="2020-08" db="EMBL/GenBank/DDBJ databases">
        <title>Sequencing the genomes of 1000 actinobacteria strains.</title>
        <authorList>
            <person name="Klenk H.-P."/>
        </authorList>
    </citation>
    <scope>NUCLEOTIDE SEQUENCE [LARGE SCALE GENOMIC DNA]</scope>
    <source>
        <strain evidence="8 9">DSM 45823</strain>
    </source>
</reference>
<comment type="subcellular location">
    <subcellularLocation>
        <location evidence="1">Cell membrane</location>
        <topology evidence="1">Multi-pass membrane protein</topology>
    </subcellularLocation>
</comment>
<keyword evidence="9" id="KW-1185">Reference proteome</keyword>
<dbReference type="Pfam" id="PF00482">
    <property type="entry name" value="T2SSF"/>
    <property type="match status" value="1"/>
</dbReference>
<dbReference type="EMBL" id="JACJII010000001">
    <property type="protein sequence ID" value="MBA9001890.1"/>
    <property type="molecule type" value="Genomic_DNA"/>
</dbReference>
<gene>
    <name evidence="8" type="ORF">HNR21_000772</name>
</gene>
<evidence type="ECO:0000256" key="2">
    <source>
        <dbReference type="ARBA" id="ARBA00022475"/>
    </source>
</evidence>
<keyword evidence="3 6" id="KW-0812">Transmembrane</keyword>
<evidence type="ECO:0000259" key="7">
    <source>
        <dbReference type="Pfam" id="PF00482"/>
    </source>
</evidence>
<keyword evidence="2" id="KW-1003">Cell membrane</keyword>
<keyword evidence="4 6" id="KW-1133">Transmembrane helix</keyword>
<protein>
    <submittedName>
        <fullName evidence="8">Tight adherence protein B</fullName>
    </submittedName>
</protein>
<evidence type="ECO:0000256" key="5">
    <source>
        <dbReference type="ARBA" id="ARBA00023136"/>
    </source>
</evidence>
<organism evidence="8 9">
    <name type="scientific">Thermomonospora cellulosilytica</name>
    <dbReference type="NCBI Taxonomy" id="1411118"/>
    <lineage>
        <taxon>Bacteria</taxon>
        <taxon>Bacillati</taxon>
        <taxon>Actinomycetota</taxon>
        <taxon>Actinomycetes</taxon>
        <taxon>Streptosporangiales</taxon>
        <taxon>Thermomonosporaceae</taxon>
        <taxon>Thermomonospora</taxon>
    </lineage>
</organism>